<dbReference type="Proteomes" id="UP001168877">
    <property type="component" value="Unassembled WGS sequence"/>
</dbReference>
<comment type="caution">
    <text evidence="2">The sequence shown here is derived from an EMBL/GenBank/DDBJ whole genome shotgun (WGS) entry which is preliminary data.</text>
</comment>
<evidence type="ECO:0000313" key="2">
    <source>
        <dbReference type="EMBL" id="KAK0603815.1"/>
    </source>
</evidence>
<dbReference type="AlphaFoldDB" id="A0AA39TD03"/>
<keyword evidence="3" id="KW-1185">Reference proteome</keyword>
<dbReference type="EMBL" id="JAUESC010000002">
    <property type="protein sequence ID" value="KAK0603815.1"/>
    <property type="molecule type" value="Genomic_DNA"/>
</dbReference>
<reference evidence="2" key="2">
    <citation type="submission" date="2023-06" db="EMBL/GenBank/DDBJ databases">
        <authorList>
            <person name="Swenson N.G."/>
            <person name="Wegrzyn J.L."/>
            <person name="Mcevoy S.L."/>
        </authorList>
    </citation>
    <scope>NUCLEOTIDE SEQUENCE</scope>
    <source>
        <strain evidence="2">NS2018</strain>
        <tissue evidence="2">Leaf</tissue>
    </source>
</reference>
<name>A0AA39TD03_ACESA</name>
<evidence type="ECO:0000313" key="3">
    <source>
        <dbReference type="Proteomes" id="UP001168877"/>
    </source>
</evidence>
<organism evidence="2 3">
    <name type="scientific">Acer saccharum</name>
    <name type="common">Sugar maple</name>
    <dbReference type="NCBI Taxonomy" id="4024"/>
    <lineage>
        <taxon>Eukaryota</taxon>
        <taxon>Viridiplantae</taxon>
        <taxon>Streptophyta</taxon>
        <taxon>Embryophyta</taxon>
        <taxon>Tracheophyta</taxon>
        <taxon>Spermatophyta</taxon>
        <taxon>Magnoliopsida</taxon>
        <taxon>eudicotyledons</taxon>
        <taxon>Gunneridae</taxon>
        <taxon>Pentapetalae</taxon>
        <taxon>rosids</taxon>
        <taxon>malvids</taxon>
        <taxon>Sapindales</taxon>
        <taxon>Sapindaceae</taxon>
        <taxon>Hippocastanoideae</taxon>
        <taxon>Acereae</taxon>
        <taxon>Acer</taxon>
    </lineage>
</organism>
<feature type="region of interest" description="Disordered" evidence="1">
    <location>
        <begin position="80"/>
        <end position="102"/>
    </location>
</feature>
<proteinExistence type="predicted"/>
<accession>A0AA39TD03</accession>
<protein>
    <submittedName>
        <fullName evidence="2">Uncharacterized protein</fullName>
    </submittedName>
</protein>
<reference evidence="2" key="1">
    <citation type="journal article" date="2022" name="Plant J.">
        <title>Strategies of tolerance reflected in two North American maple genomes.</title>
        <authorList>
            <person name="McEvoy S.L."/>
            <person name="Sezen U.U."/>
            <person name="Trouern-Trend A."/>
            <person name="McMahon S.M."/>
            <person name="Schaberg P.G."/>
            <person name="Yang J."/>
            <person name="Wegrzyn J.L."/>
            <person name="Swenson N.G."/>
        </authorList>
    </citation>
    <scope>NUCLEOTIDE SEQUENCE</scope>
    <source>
        <strain evidence="2">NS2018</strain>
    </source>
</reference>
<evidence type="ECO:0000256" key="1">
    <source>
        <dbReference type="SAM" id="MobiDB-lite"/>
    </source>
</evidence>
<sequence>MSISQNQVFVPQSKMSVSSTKPAMVSSSIANPAVVPSNIVIDLRPAPPMPPTVPSTHGMVTRSQTGALKPRAFSALCQSPCSSSPVPEPTNVKAALTDPRSM</sequence>
<gene>
    <name evidence="2" type="ORF">LWI29_008963</name>
</gene>